<gene>
    <name evidence="1" type="ORF">NX720_04145</name>
</gene>
<dbReference type="EMBL" id="CP103300">
    <property type="protein sequence ID" value="UYM17122.1"/>
    <property type="molecule type" value="Genomic_DNA"/>
</dbReference>
<sequence length="396" mass="45586">MNKFINVAVILTVFFIPLTKADDQESVKPPIAYKIISDPAIRDAYQDGEKSIRWFKNEIKKRKSVENDGKPYKTSALKITLQNLKGFTQHIIDGNQFQEGLTGDESSAFNRLLSDLGKLDAENPEYKALIELSFKLVYLYSSSVRMRISIDEKGISKKSYPLEHLAPFHNKDYEDKTLFRNSLTLADKTDILLLPTFEPLSISDFVGFSHLKLYPLGVITSYTEMADEELHSPYRFLKHDIGHTSLIIRHKCSLEPFESMESVLNFKELLISEGELFFNGNSNIMNMINLSLFMTTHEVGMAGPPLAELYNKESLKKYFNVMLFLQKSAGSPYNTIPKEDVIKAVFWFASVYDSWKLNNKPAQLSEDIRLTVRQNYLTHGMLYGQLLKNWEFKPRW</sequence>
<evidence type="ECO:0000313" key="1">
    <source>
        <dbReference type="EMBL" id="UYM17122.1"/>
    </source>
</evidence>
<keyword evidence="2" id="KW-1185">Reference proteome</keyword>
<evidence type="ECO:0000313" key="2">
    <source>
        <dbReference type="Proteomes" id="UP001163255"/>
    </source>
</evidence>
<reference evidence="1" key="1">
    <citation type="submission" date="2022-10" db="EMBL/GenBank/DDBJ databases">
        <title>Completed Genome Sequence of two octocoral isolated bacterium, Endozoicomonas euniceicola EF212T and Endozoicomonas gorgoniicola PS125T.</title>
        <authorList>
            <person name="Chiou Y.-J."/>
            <person name="Chen Y.-H."/>
        </authorList>
    </citation>
    <scope>NUCLEOTIDE SEQUENCE</scope>
    <source>
        <strain evidence="1">EF212</strain>
    </source>
</reference>
<dbReference type="RefSeq" id="WP_262599585.1">
    <property type="nucleotide sequence ID" value="NZ_CP103300.1"/>
</dbReference>
<name>A0ABY6GWH5_9GAMM</name>
<organism evidence="1 2">
    <name type="scientific">Endozoicomonas euniceicola</name>
    <dbReference type="NCBI Taxonomy" id="1234143"/>
    <lineage>
        <taxon>Bacteria</taxon>
        <taxon>Pseudomonadati</taxon>
        <taxon>Pseudomonadota</taxon>
        <taxon>Gammaproteobacteria</taxon>
        <taxon>Oceanospirillales</taxon>
        <taxon>Endozoicomonadaceae</taxon>
        <taxon>Endozoicomonas</taxon>
    </lineage>
</organism>
<proteinExistence type="predicted"/>
<protein>
    <recommendedName>
        <fullName evidence="3">DUF3160 domain-containing protein</fullName>
    </recommendedName>
</protein>
<accession>A0ABY6GWH5</accession>
<evidence type="ECO:0008006" key="3">
    <source>
        <dbReference type="Google" id="ProtNLM"/>
    </source>
</evidence>
<dbReference type="Proteomes" id="UP001163255">
    <property type="component" value="Chromosome"/>
</dbReference>